<comment type="subcellular location">
    <subcellularLocation>
        <location evidence="1">Nucleus</location>
    </subcellularLocation>
</comment>
<evidence type="ECO:0000256" key="9">
    <source>
        <dbReference type="ARBA" id="ARBA00023163"/>
    </source>
</evidence>
<feature type="region of interest" description="Disordered" evidence="12">
    <location>
        <begin position="144"/>
        <end position="183"/>
    </location>
</feature>
<dbReference type="GO" id="GO:0000981">
    <property type="term" value="F:DNA-binding transcription factor activity, RNA polymerase II-specific"/>
    <property type="evidence" value="ECO:0007669"/>
    <property type="project" value="TreeGrafter"/>
</dbReference>
<dbReference type="PANTHER" id="PTHR45925">
    <property type="entry name" value="ZINC FINGER PROTEIN"/>
    <property type="match status" value="1"/>
</dbReference>
<dbReference type="PROSITE" id="PS00028">
    <property type="entry name" value="ZINC_FINGER_C2H2_1"/>
    <property type="match status" value="1"/>
</dbReference>
<dbReference type="InterPro" id="IPR013087">
    <property type="entry name" value="Znf_C2H2_type"/>
</dbReference>
<evidence type="ECO:0000256" key="2">
    <source>
        <dbReference type="ARBA" id="ARBA00006991"/>
    </source>
</evidence>
<evidence type="ECO:0000256" key="11">
    <source>
        <dbReference type="PROSITE-ProRule" id="PRU00042"/>
    </source>
</evidence>
<evidence type="ECO:0000256" key="4">
    <source>
        <dbReference type="ARBA" id="ARBA00022737"/>
    </source>
</evidence>
<evidence type="ECO:0000256" key="6">
    <source>
        <dbReference type="ARBA" id="ARBA00022833"/>
    </source>
</evidence>
<evidence type="ECO:0000256" key="8">
    <source>
        <dbReference type="ARBA" id="ARBA00023125"/>
    </source>
</evidence>
<accession>A0A1A7WRF4</accession>
<keyword evidence="5 11" id="KW-0863">Zinc-finger</keyword>
<feature type="domain" description="C2H2-type" evidence="13">
    <location>
        <begin position="38"/>
        <end position="65"/>
    </location>
</feature>
<dbReference type="AlphaFoldDB" id="A0A1A7WRF4"/>
<evidence type="ECO:0000256" key="10">
    <source>
        <dbReference type="ARBA" id="ARBA00023242"/>
    </source>
</evidence>
<keyword evidence="9" id="KW-0804">Transcription</keyword>
<reference evidence="14" key="2">
    <citation type="submission" date="2016-06" db="EMBL/GenBank/DDBJ databases">
        <title>The genome of a short-lived fish provides insights into sex chromosome evolution and the genetic control of aging.</title>
        <authorList>
            <person name="Reichwald K."/>
            <person name="Felder M."/>
            <person name="Petzold A."/>
            <person name="Koch P."/>
            <person name="Groth M."/>
            <person name="Platzer M."/>
        </authorList>
    </citation>
    <scope>NUCLEOTIDE SEQUENCE</scope>
    <source>
        <tissue evidence="14">Brain</tissue>
    </source>
</reference>
<comment type="similarity">
    <text evidence="2">Belongs to the krueppel C2H2-type zinc-finger protein family.</text>
</comment>
<dbReference type="PROSITE" id="PS50157">
    <property type="entry name" value="ZINC_FINGER_C2H2_2"/>
    <property type="match status" value="1"/>
</dbReference>
<keyword evidence="10" id="KW-0539">Nucleus</keyword>
<keyword evidence="3" id="KW-0479">Metal-binding</keyword>
<dbReference type="GO" id="GO:0000978">
    <property type="term" value="F:RNA polymerase II cis-regulatory region sequence-specific DNA binding"/>
    <property type="evidence" value="ECO:0007669"/>
    <property type="project" value="TreeGrafter"/>
</dbReference>
<proteinExistence type="inferred from homology"/>
<evidence type="ECO:0000256" key="1">
    <source>
        <dbReference type="ARBA" id="ARBA00004123"/>
    </source>
</evidence>
<evidence type="ECO:0000256" key="12">
    <source>
        <dbReference type="SAM" id="MobiDB-lite"/>
    </source>
</evidence>
<evidence type="ECO:0000259" key="13">
    <source>
        <dbReference type="PROSITE" id="PS50157"/>
    </source>
</evidence>
<protein>
    <submittedName>
        <fullName evidence="14">Zinc finger protein 217</fullName>
    </submittedName>
</protein>
<keyword evidence="6" id="KW-0862">Zinc</keyword>
<keyword evidence="7" id="KW-0805">Transcription regulation</keyword>
<dbReference type="InterPro" id="IPR051967">
    <property type="entry name" value="Krueppel_C2H2-ZF"/>
</dbReference>
<reference evidence="14" key="1">
    <citation type="submission" date="2016-05" db="EMBL/GenBank/DDBJ databases">
        <authorList>
            <person name="Lavstsen T."/>
            <person name="Jespersen J.S."/>
        </authorList>
    </citation>
    <scope>NUCLEOTIDE SEQUENCE</scope>
    <source>
        <tissue evidence="14">Brain</tissue>
    </source>
</reference>
<evidence type="ECO:0000256" key="3">
    <source>
        <dbReference type="ARBA" id="ARBA00022723"/>
    </source>
</evidence>
<organism evidence="14">
    <name type="scientific">Iconisemion striatum</name>
    <dbReference type="NCBI Taxonomy" id="60296"/>
    <lineage>
        <taxon>Eukaryota</taxon>
        <taxon>Metazoa</taxon>
        <taxon>Chordata</taxon>
        <taxon>Craniata</taxon>
        <taxon>Vertebrata</taxon>
        <taxon>Euteleostomi</taxon>
        <taxon>Actinopterygii</taxon>
        <taxon>Neopterygii</taxon>
        <taxon>Teleostei</taxon>
        <taxon>Neoteleostei</taxon>
        <taxon>Acanthomorphata</taxon>
        <taxon>Ovalentaria</taxon>
        <taxon>Atherinomorphae</taxon>
        <taxon>Cyprinodontiformes</taxon>
        <taxon>Nothobranchiidae</taxon>
        <taxon>Iconisemion</taxon>
    </lineage>
</organism>
<dbReference type="PANTHER" id="PTHR45925:SF4">
    <property type="entry name" value="ZINC FINGER PROTEIN 217"/>
    <property type="match status" value="1"/>
</dbReference>
<evidence type="ECO:0000256" key="5">
    <source>
        <dbReference type="ARBA" id="ARBA00022771"/>
    </source>
</evidence>
<dbReference type="EMBL" id="HADW01007122">
    <property type="protein sequence ID" value="SBP08522.1"/>
    <property type="molecule type" value="Transcribed_RNA"/>
</dbReference>
<dbReference type="GO" id="GO:0005634">
    <property type="term" value="C:nucleus"/>
    <property type="evidence" value="ECO:0007669"/>
    <property type="project" value="UniProtKB-SubCell"/>
</dbReference>
<keyword evidence="4" id="KW-0677">Repeat</keyword>
<keyword evidence="8" id="KW-0238">DNA-binding</keyword>
<name>A0A1A7WRF4_9TELE</name>
<gene>
    <name evidence="14" type="primary">CABZ01070579.1</name>
</gene>
<dbReference type="GO" id="GO:0008270">
    <property type="term" value="F:zinc ion binding"/>
    <property type="evidence" value="ECO:0007669"/>
    <property type="project" value="UniProtKB-KW"/>
</dbReference>
<evidence type="ECO:0000313" key="14">
    <source>
        <dbReference type="EMBL" id="SBP08522.1"/>
    </source>
</evidence>
<sequence length="183" mass="20285">MHIKPGPKSKALQDLEAPFTINGVTQESSSDSAITVYKMCMVCGFFFPNHDSLAEHSKVHNREMEMEKDEAVDQKDGATESCVDKEAFLCNLNLQPASTGNGLETMRSSKWIPQLDPFNTYQAWQLATKGKIAVSVNNTKDVGLEMSTDNEDCGSDKEELSLMWSEDQEDKTARERAPISAAD</sequence>
<evidence type="ECO:0000256" key="7">
    <source>
        <dbReference type="ARBA" id="ARBA00023015"/>
    </source>
</evidence>